<dbReference type="SUPFAM" id="SSF53335">
    <property type="entry name" value="S-adenosyl-L-methionine-dependent methyltransferases"/>
    <property type="match status" value="1"/>
</dbReference>
<dbReference type="PANTHER" id="PTHR31760">
    <property type="entry name" value="S-ADENOSYL-L-METHIONINE-DEPENDENT METHYLTRANSFERASES SUPERFAMILY PROTEIN"/>
    <property type="match status" value="1"/>
</dbReference>
<keyword evidence="1 6" id="KW-0963">Cytoplasm</keyword>
<dbReference type="AlphaFoldDB" id="A0A7V1EIP7"/>
<dbReference type="EMBL" id="DSKY01000021">
    <property type="protein sequence ID" value="HDY59775.1"/>
    <property type="molecule type" value="Genomic_DNA"/>
</dbReference>
<comment type="function">
    <text evidence="6">Specifically methylates the N7 position of a guanine in 16S rRNA.</text>
</comment>
<dbReference type="HAMAP" id="MF_00074">
    <property type="entry name" value="16SrRNA_methyltr_G"/>
    <property type="match status" value="1"/>
</dbReference>
<keyword evidence="5 6" id="KW-0949">S-adenosyl-L-methionine</keyword>
<comment type="similarity">
    <text evidence="6">Belongs to the methyltransferase superfamily. RNA methyltransferase RsmG family.</text>
</comment>
<keyword evidence="3 6" id="KW-0489">Methyltransferase</keyword>
<gene>
    <name evidence="6 7" type="primary">rsmG</name>
    <name evidence="7" type="ORF">ENP86_09535</name>
</gene>
<evidence type="ECO:0000256" key="4">
    <source>
        <dbReference type="ARBA" id="ARBA00022679"/>
    </source>
</evidence>
<evidence type="ECO:0000256" key="5">
    <source>
        <dbReference type="ARBA" id="ARBA00022691"/>
    </source>
</evidence>
<dbReference type="PANTHER" id="PTHR31760:SF0">
    <property type="entry name" value="S-ADENOSYL-L-METHIONINE-DEPENDENT METHYLTRANSFERASES SUPERFAMILY PROTEIN"/>
    <property type="match status" value="1"/>
</dbReference>
<sequence>MLSIENEIRILKDGFLELGIEPREDIFNKFRIYLKVLYNYKNHLHLISYNDYKRISLKHFLPSLMILRFISNQQNACDIGAGAGFPSIPVKILVPEINFTLFESIKKKANFLSYLIKELNLSGIKVISERAEKYQVENFDLILIRAAGRIKDLVKTIDHLIKPGGKAVFYKTQAVEEEIRQAKDKIDRMNFSITIENLYTPVEKIPMSLVFLTRKCFP</sequence>
<dbReference type="GO" id="GO:0070043">
    <property type="term" value="F:rRNA (guanine-N7-)-methyltransferase activity"/>
    <property type="evidence" value="ECO:0007669"/>
    <property type="project" value="UniProtKB-UniRule"/>
</dbReference>
<evidence type="ECO:0000256" key="6">
    <source>
        <dbReference type="HAMAP-Rule" id="MF_00074"/>
    </source>
</evidence>
<evidence type="ECO:0000256" key="3">
    <source>
        <dbReference type="ARBA" id="ARBA00022603"/>
    </source>
</evidence>
<dbReference type="PIRSF" id="PIRSF003078">
    <property type="entry name" value="GidB"/>
    <property type="match status" value="1"/>
</dbReference>
<name>A0A7V1EIP7_UNCW3</name>
<organism evidence="7">
    <name type="scientific">candidate division WOR-3 bacterium</name>
    <dbReference type="NCBI Taxonomy" id="2052148"/>
    <lineage>
        <taxon>Bacteria</taxon>
        <taxon>Bacteria division WOR-3</taxon>
    </lineage>
</organism>
<feature type="binding site" evidence="6">
    <location>
        <begin position="131"/>
        <end position="132"/>
    </location>
    <ligand>
        <name>S-adenosyl-L-methionine</name>
        <dbReference type="ChEBI" id="CHEBI:59789"/>
    </ligand>
</feature>
<comment type="caution">
    <text evidence="7">The sequence shown here is derived from an EMBL/GenBank/DDBJ whole genome shotgun (WGS) entry which is preliminary data.</text>
</comment>
<dbReference type="EC" id="2.1.1.-" evidence="6"/>
<feature type="binding site" evidence="6">
    <location>
        <position position="145"/>
    </location>
    <ligand>
        <name>S-adenosyl-L-methionine</name>
        <dbReference type="ChEBI" id="CHEBI:59789"/>
    </ligand>
</feature>
<proteinExistence type="inferred from homology"/>
<dbReference type="GO" id="GO:0005829">
    <property type="term" value="C:cytosol"/>
    <property type="evidence" value="ECO:0007669"/>
    <property type="project" value="TreeGrafter"/>
</dbReference>
<reference evidence="7" key="1">
    <citation type="journal article" date="2020" name="mSystems">
        <title>Genome- and Community-Level Interaction Insights into Carbon Utilization and Element Cycling Functions of Hydrothermarchaeota in Hydrothermal Sediment.</title>
        <authorList>
            <person name="Zhou Z."/>
            <person name="Liu Y."/>
            <person name="Xu W."/>
            <person name="Pan J."/>
            <person name="Luo Z.H."/>
            <person name="Li M."/>
        </authorList>
    </citation>
    <scope>NUCLEOTIDE SEQUENCE [LARGE SCALE GENOMIC DNA]</scope>
    <source>
        <strain evidence="7">SpSt-258</strain>
    </source>
</reference>
<comment type="caution">
    <text evidence="6">Lacks conserved residue(s) required for the propagation of feature annotation.</text>
</comment>
<dbReference type="Pfam" id="PF02527">
    <property type="entry name" value="GidB"/>
    <property type="match status" value="1"/>
</dbReference>
<dbReference type="NCBIfam" id="TIGR00138">
    <property type="entry name" value="rsmG_gidB"/>
    <property type="match status" value="1"/>
</dbReference>
<dbReference type="Gene3D" id="3.40.50.150">
    <property type="entry name" value="Vaccinia Virus protein VP39"/>
    <property type="match status" value="1"/>
</dbReference>
<accession>A0A7V1EIP7</accession>
<protein>
    <recommendedName>
        <fullName evidence="6">Ribosomal RNA small subunit methyltransferase G</fullName>
        <ecNumber evidence="6">2.1.1.-</ecNumber>
    </recommendedName>
    <alternativeName>
        <fullName evidence="6">16S rRNA 7-methylguanosine methyltransferase</fullName>
        <shortName evidence="6">16S rRNA m7G methyltransferase</shortName>
    </alternativeName>
</protein>
<evidence type="ECO:0000256" key="2">
    <source>
        <dbReference type="ARBA" id="ARBA00022552"/>
    </source>
</evidence>
<evidence type="ECO:0000256" key="1">
    <source>
        <dbReference type="ARBA" id="ARBA00022490"/>
    </source>
</evidence>
<dbReference type="InterPro" id="IPR029063">
    <property type="entry name" value="SAM-dependent_MTases_sf"/>
</dbReference>
<feature type="binding site" evidence="6">
    <location>
        <position position="80"/>
    </location>
    <ligand>
        <name>S-adenosyl-L-methionine</name>
        <dbReference type="ChEBI" id="CHEBI:59789"/>
    </ligand>
</feature>
<keyword evidence="4 6" id="KW-0808">Transferase</keyword>
<keyword evidence="2 6" id="KW-0698">rRNA processing</keyword>
<dbReference type="InterPro" id="IPR003682">
    <property type="entry name" value="rRNA_ssu_MeTfrase_G"/>
</dbReference>
<comment type="subcellular location">
    <subcellularLocation>
        <location evidence="6">Cytoplasm</location>
    </subcellularLocation>
</comment>
<evidence type="ECO:0000313" key="7">
    <source>
        <dbReference type="EMBL" id="HDY59775.1"/>
    </source>
</evidence>
<feature type="binding site" evidence="6">
    <location>
        <position position="85"/>
    </location>
    <ligand>
        <name>S-adenosyl-L-methionine</name>
        <dbReference type="ChEBI" id="CHEBI:59789"/>
    </ligand>
</feature>